<sequence>MFKKSLKNFGKKHKDSSAESDNMFYQRQQEQAQSQATSVSTTSKLISKFKPSANNLSQGLEEIPYSIDELQSYGIAGRVKQLAFDPIQSLMAVCTEFNHVLIFGQSRVSFTLKLTSVNAIRGLRFVKGLYLIAIDSVSTIYVISLNEKKVVRTLTAKLPITAFETDYSLEFVYIGLTNGMVRAFDVETGNDCVLGFREQQKKYFPFESDVHVSSIKLHPRDLGTLLISYTKITVAYNLAENKVINSFIYVLPETAQGGENAKYEYNTKGEYVPYVTQSLWHPNGLHLLTVHDDNSIVFWDFKSGTQLLARTLFDSYVDSPTGQRMKPETKRMTPITKVSWICEKNPEYTSLLILGGDAYESEA</sequence>
<evidence type="ECO:0000313" key="2">
    <source>
        <dbReference type="Proteomes" id="UP001165064"/>
    </source>
</evidence>
<dbReference type="Proteomes" id="UP001165064">
    <property type="component" value="Unassembled WGS sequence"/>
</dbReference>
<accession>A0ACB5TCC8</accession>
<dbReference type="EMBL" id="BSXS01006132">
    <property type="protein sequence ID" value="GME85119.1"/>
    <property type="molecule type" value="Genomic_DNA"/>
</dbReference>
<gene>
    <name evidence="1" type="ORF">Amon02_000739000</name>
</gene>
<comment type="caution">
    <text evidence="1">The sequence shown here is derived from an EMBL/GenBank/DDBJ whole genome shotgun (WGS) entry which is preliminary data.</text>
</comment>
<protein>
    <submittedName>
        <fullName evidence="1">Unnamed protein product</fullName>
    </submittedName>
</protein>
<reference evidence="1" key="1">
    <citation type="submission" date="2023-04" db="EMBL/GenBank/DDBJ databases">
        <title>Ambrosiozyma monospora NBRC 10751.</title>
        <authorList>
            <person name="Ichikawa N."/>
            <person name="Sato H."/>
            <person name="Tonouchi N."/>
        </authorList>
    </citation>
    <scope>NUCLEOTIDE SEQUENCE</scope>
    <source>
        <strain evidence="1">NBRC 10751</strain>
    </source>
</reference>
<keyword evidence="2" id="KW-1185">Reference proteome</keyword>
<evidence type="ECO:0000313" key="1">
    <source>
        <dbReference type="EMBL" id="GME85119.1"/>
    </source>
</evidence>
<proteinExistence type="predicted"/>
<name>A0ACB5TCC8_AMBMO</name>
<organism evidence="1 2">
    <name type="scientific">Ambrosiozyma monospora</name>
    <name type="common">Yeast</name>
    <name type="synonym">Endomycopsis monosporus</name>
    <dbReference type="NCBI Taxonomy" id="43982"/>
    <lineage>
        <taxon>Eukaryota</taxon>
        <taxon>Fungi</taxon>
        <taxon>Dikarya</taxon>
        <taxon>Ascomycota</taxon>
        <taxon>Saccharomycotina</taxon>
        <taxon>Pichiomycetes</taxon>
        <taxon>Pichiales</taxon>
        <taxon>Pichiaceae</taxon>
        <taxon>Ambrosiozyma</taxon>
    </lineage>
</organism>